<keyword evidence="3" id="KW-1133">Transmembrane helix</keyword>
<dbReference type="GO" id="GO:0006508">
    <property type="term" value="P:proteolysis"/>
    <property type="evidence" value="ECO:0007669"/>
    <property type="project" value="UniProtKB-KW"/>
</dbReference>
<accession>I4FT16</accession>
<dbReference type="Gene3D" id="2.60.120.260">
    <property type="entry name" value="Galactose-binding domain-like"/>
    <property type="match status" value="1"/>
</dbReference>
<keyword evidence="3" id="KW-0812">Transmembrane</keyword>
<dbReference type="Pfam" id="PF07589">
    <property type="entry name" value="PEP-CTERM"/>
    <property type="match status" value="1"/>
</dbReference>
<reference evidence="5 6" key="1">
    <citation type="submission" date="2012-04" db="EMBL/GenBank/DDBJ databases">
        <authorList>
            <person name="Genoscope - CEA"/>
        </authorList>
    </citation>
    <scope>NUCLEOTIDE SEQUENCE [LARGE SCALE GENOMIC DNA]</scope>
    <source>
        <strain evidence="5 6">9717</strain>
    </source>
</reference>
<evidence type="ECO:0000313" key="6">
    <source>
        <dbReference type="Proteomes" id="UP000003172"/>
    </source>
</evidence>
<dbReference type="PROSITE" id="PS51829">
    <property type="entry name" value="P_HOMO_B"/>
    <property type="match status" value="1"/>
</dbReference>
<dbReference type="InterPro" id="IPR002884">
    <property type="entry name" value="P_dom"/>
</dbReference>
<comment type="caution">
    <text evidence="5">The sequence shown here is derived from an EMBL/GenBank/DDBJ whole genome shotgun (WGS) entry which is preliminary data.</text>
</comment>
<name>I4FT16_MICAE</name>
<dbReference type="InterPro" id="IPR013424">
    <property type="entry name" value="Ice-binding_C"/>
</dbReference>
<evidence type="ECO:0000259" key="4">
    <source>
        <dbReference type="PROSITE" id="PS51829"/>
    </source>
</evidence>
<dbReference type="AlphaFoldDB" id="I4FT16"/>
<keyword evidence="3" id="KW-0472">Membrane</keyword>
<dbReference type="InterPro" id="IPR008979">
    <property type="entry name" value="Galactose-bd-like_sf"/>
</dbReference>
<dbReference type="HOGENOM" id="CLU_1213700_0_0_3"/>
<evidence type="ECO:0000256" key="3">
    <source>
        <dbReference type="SAM" id="Phobius"/>
    </source>
</evidence>
<sequence>MLFGKISTKLSMNTTTILKSLSGVGVVFASTVSAIAMVATLPASAATLTFTGNGSGGNIPDSSTTGFSSTITVPTSSNFLITDVTVTLTGLQHNFLGQVRAALTYVPTNTTVSLFNRVGRIVPPATATGDNSNFNGNYSFNDAFTGNIWTVAASVGNFFDVASGNYFATGGNSSTKVPMLASLGGQESSGVWRLTIADTVAGTTGSFTSWTLNLQGTPIPEPSSSLGLLALGLLGARAALERHLNGKD</sequence>
<proteinExistence type="predicted"/>
<evidence type="ECO:0000256" key="1">
    <source>
        <dbReference type="ARBA" id="ARBA00022670"/>
    </source>
</evidence>
<feature type="domain" description="P/Homo B" evidence="4">
    <location>
        <begin position="40"/>
        <end position="220"/>
    </location>
</feature>
<evidence type="ECO:0000313" key="5">
    <source>
        <dbReference type="EMBL" id="CCH98791.1"/>
    </source>
</evidence>
<dbReference type="Pfam" id="PF01483">
    <property type="entry name" value="P_proprotein"/>
    <property type="match status" value="1"/>
</dbReference>
<feature type="transmembrane region" description="Helical" evidence="3">
    <location>
        <begin position="21"/>
        <end position="41"/>
    </location>
</feature>
<organism evidence="5 6">
    <name type="scientific">Microcystis aeruginosa PCC 9717</name>
    <dbReference type="NCBI Taxonomy" id="1160286"/>
    <lineage>
        <taxon>Bacteria</taxon>
        <taxon>Bacillati</taxon>
        <taxon>Cyanobacteriota</taxon>
        <taxon>Cyanophyceae</taxon>
        <taxon>Oscillatoriophycideae</taxon>
        <taxon>Chroococcales</taxon>
        <taxon>Microcystaceae</taxon>
        <taxon>Microcystis</taxon>
    </lineage>
</organism>
<evidence type="ECO:0000256" key="2">
    <source>
        <dbReference type="ARBA" id="ARBA00022801"/>
    </source>
</evidence>
<keyword evidence="2" id="KW-0378">Hydrolase</keyword>
<gene>
    <name evidence="5" type="ORF">MICAB_5370003</name>
</gene>
<dbReference type="EMBL" id="CAII01000487">
    <property type="protein sequence ID" value="CCH98791.1"/>
    <property type="molecule type" value="Genomic_DNA"/>
</dbReference>
<dbReference type="Proteomes" id="UP000003172">
    <property type="component" value="Unassembled WGS sequence"/>
</dbReference>
<protein>
    <recommendedName>
        <fullName evidence="4">P/Homo B domain-containing protein</fullName>
    </recommendedName>
</protein>
<dbReference type="SUPFAM" id="SSF49785">
    <property type="entry name" value="Galactose-binding domain-like"/>
    <property type="match status" value="1"/>
</dbReference>
<dbReference type="GO" id="GO:0004252">
    <property type="term" value="F:serine-type endopeptidase activity"/>
    <property type="evidence" value="ECO:0007669"/>
    <property type="project" value="InterPro"/>
</dbReference>
<keyword evidence="1" id="KW-0645">Protease</keyword>